<sequence>MTKNIEDTPERQLADLIRQRDTLEKCLLQFDSEYFRLQESLLQLHDDFSSFQIAALKELLQAFGMQGWKTESYLPSFRLALVADDFTADALSHECSVLSLSSKRWKEQIEDFSPQLVLVESAWYGAGKSWHKKINGCAPDLVELSLYCKAQGIKTAFWNKEDPAHYDTFLASAALFDVVFTTDSEKIPFYKAELGHDQVHLLPFACQPMLHNPILSEERMEAVSFAGSYYPQYPERCENFETLYDTLIKIIPWYIYDRNYDTTSSDFVFPERFKTSVVGSLKYSEIDKAYKGYKFGLNLNTVKNSPTMFARRVVELLASGTLVLSNDSIALKRLFGNLILASDSPEAHGAFVQKTSAEHQRLIQLSLRKVLSQHHWQQRIAYVIKKTLNLSFNDQAVLLVVAKVDTAHERMWLEECFLRQSCSNAFFLIVDSTQTEGTRCKQPRIASFSVAVAQSLKLANYFSTNVWLAHWHPADYYGANYLFDLQMCIPFVPSGVITHSRHYYYDSELRLSDDNAPYSITDVFNPHSSLIQSQLIPPGISLLELTAETVRIEPESVLGVTEYEYCKNARLSELSIDQWSEKVCLSNTEVDAGLSITEVLEQANMQAAAIKKSGTGEYTITSEGLASLFSLNNIKKDCELDLIAEGLVISSSLGSGKHDYWFSVRNLELSELNLDHKNSFLIRLVAEGALDLWGVFLFKDSEGKDLGFSMHGANHYRTVTLPAGSHTVQLALRWVGSGRAVVKALNLSRADYFVSSEAGSAF</sequence>
<dbReference type="RefSeq" id="WP_310273735.1">
    <property type="nucleotide sequence ID" value="NZ_JAVDWR010000001.1"/>
</dbReference>
<evidence type="ECO:0000259" key="1">
    <source>
        <dbReference type="Pfam" id="PF13524"/>
    </source>
</evidence>
<protein>
    <submittedName>
        <fullName evidence="2">Spore maturation protein CgeB</fullName>
    </submittedName>
</protein>
<dbReference type="EMBL" id="JAVDWR010000001">
    <property type="protein sequence ID" value="MDR7119310.1"/>
    <property type="molecule type" value="Genomic_DNA"/>
</dbReference>
<dbReference type="InterPro" id="IPR055259">
    <property type="entry name" value="YkvP/CgeB_Glyco_trans-like"/>
</dbReference>
<comment type="caution">
    <text evidence="2">The sequence shown here is derived from an EMBL/GenBank/DDBJ whole genome shotgun (WGS) entry which is preliminary data.</text>
</comment>
<evidence type="ECO:0000313" key="3">
    <source>
        <dbReference type="Proteomes" id="UP001257909"/>
    </source>
</evidence>
<gene>
    <name evidence="2" type="ORF">J2W69_000225</name>
</gene>
<evidence type="ECO:0000313" key="2">
    <source>
        <dbReference type="EMBL" id="MDR7119310.1"/>
    </source>
</evidence>
<proteinExistence type="predicted"/>
<dbReference type="Proteomes" id="UP001257909">
    <property type="component" value="Unassembled WGS sequence"/>
</dbReference>
<name>A0ABU1VUR3_9GAMM</name>
<reference evidence="2 3" key="1">
    <citation type="submission" date="2023-07" db="EMBL/GenBank/DDBJ databases">
        <title>Sorghum-associated microbial communities from plants grown in Nebraska, USA.</title>
        <authorList>
            <person name="Schachtman D."/>
        </authorList>
    </citation>
    <scope>NUCLEOTIDE SEQUENCE [LARGE SCALE GENOMIC DNA]</scope>
    <source>
        <strain evidence="2 3">4138</strain>
    </source>
</reference>
<accession>A0ABU1VUR3</accession>
<organism evidence="2 3">
    <name type="scientific">Rheinheimera soli</name>
    <dbReference type="NCBI Taxonomy" id="443616"/>
    <lineage>
        <taxon>Bacteria</taxon>
        <taxon>Pseudomonadati</taxon>
        <taxon>Pseudomonadota</taxon>
        <taxon>Gammaproteobacteria</taxon>
        <taxon>Chromatiales</taxon>
        <taxon>Chromatiaceae</taxon>
        <taxon>Rheinheimera</taxon>
    </lineage>
</organism>
<keyword evidence="3" id="KW-1185">Reference proteome</keyword>
<feature type="domain" description="Spore protein YkvP/CgeB glycosyl transferase-like" evidence="1">
    <location>
        <begin position="271"/>
        <end position="383"/>
    </location>
</feature>
<dbReference type="Pfam" id="PF13524">
    <property type="entry name" value="Glyco_trans_1_2"/>
    <property type="match status" value="1"/>
</dbReference>